<gene>
    <name evidence="7" type="ORF">H9804_05860</name>
</gene>
<evidence type="ECO:0000256" key="6">
    <source>
        <dbReference type="SAM" id="Phobius"/>
    </source>
</evidence>
<keyword evidence="3 6" id="KW-0812">Transmembrane</keyword>
<evidence type="ECO:0000313" key="7">
    <source>
        <dbReference type="EMBL" id="HIZ89450.1"/>
    </source>
</evidence>
<comment type="caution">
    <text evidence="7">The sequence shown here is derived from an EMBL/GenBank/DDBJ whole genome shotgun (WGS) entry which is preliminary data.</text>
</comment>
<evidence type="ECO:0000256" key="3">
    <source>
        <dbReference type="ARBA" id="ARBA00022692"/>
    </source>
</evidence>
<dbReference type="InterPro" id="IPR004633">
    <property type="entry name" value="NaPi_cotrn-rel/YqeW-like"/>
</dbReference>
<evidence type="ECO:0000256" key="5">
    <source>
        <dbReference type="ARBA" id="ARBA00023136"/>
    </source>
</evidence>
<feature type="transmembrane region" description="Helical" evidence="6">
    <location>
        <begin position="6"/>
        <end position="27"/>
    </location>
</feature>
<evidence type="ECO:0000256" key="1">
    <source>
        <dbReference type="ARBA" id="ARBA00004651"/>
    </source>
</evidence>
<dbReference type="GO" id="GO:0044341">
    <property type="term" value="P:sodium-dependent phosphate transport"/>
    <property type="evidence" value="ECO:0007669"/>
    <property type="project" value="InterPro"/>
</dbReference>
<reference evidence="7" key="2">
    <citation type="submission" date="2021-04" db="EMBL/GenBank/DDBJ databases">
        <authorList>
            <person name="Gilroy R."/>
        </authorList>
    </citation>
    <scope>NUCLEOTIDE SEQUENCE</scope>
    <source>
        <strain evidence="7">ChiW4-1371</strain>
    </source>
</reference>
<keyword evidence="5 6" id="KW-0472">Membrane</keyword>
<dbReference type="AlphaFoldDB" id="A0A9D2KB68"/>
<feature type="transmembrane region" description="Helical" evidence="6">
    <location>
        <begin position="303"/>
        <end position="323"/>
    </location>
</feature>
<dbReference type="PANTHER" id="PTHR10010:SF46">
    <property type="entry name" value="SODIUM-DEPENDENT PHOSPHATE TRANSPORT PROTEIN 2B"/>
    <property type="match status" value="1"/>
</dbReference>
<dbReference type="EMBL" id="DXAQ01000090">
    <property type="protein sequence ID" value="HIZ89450.1"/>
    <property type="molecule type" value="Genomic_DNA"/>
</dbReference>
<dbReference type="InterPro" id="IPR038078">
    <property type="entry name" value="PhoU-like_sf"/>
</dbReference>
<dbReference type="GO" id="GO:0005436">
    <property type="term" value="F:sodium:phosphate symporter activity"/>
    <property type="evidence" value="ECO:0007669"/>
    <property type="project" value="InterPro"/>
</dbReference>
<feature type="transmembrane region" description="Helical" evidence="6">
    <location>
        <begin position="249"/>
        <end position="273"/>
    </location>
</feature>
<feature type="transmembrane region" description="Helical" evidence="6">
    <location>
        <begin position="169"/>
        <end position="191"/>
    </location>
</feature>
<keyword evidence="2" id="KW-1003">Cell membrane</keyword>
<dbReference type="Proteomes" id="UP000824176">
    <property type="component" value="Unassembled WGS sequence"/>
</dbReference>
<dbReference type="NCBIfam" id="TIGR00704">
    <property type="entry name" value="NaPi_cotrn_rel"/>
    <property type="match status" value="1"/>
</dbReference>
<accession>A0A9D2KB68</accession>
<reference evidence="7" key="1">
    <citation type="journal article" date="2021" name="PeerJ">
        <title>Extensive microbial diversity within the chicken gut microbiome revealed by metagenomics and culture.</title>
        <authorList>
            <person name="Gilroy R."/>
            <person name="Ravi A."/>
            <person name="Getino M."/>
            <person name="Pursley I."/>
            <person name="Horton D.L."/>
            <person name="Alikhan N.F."/>
            <person name="Baker D."/>
            <person name="Gharbi K."/>
            <person name="Hall N."/>
            <person name="Watson M."/>
            <person name="Adriaenssens E.M."/>
            <person name="Foster-Nyarko E."/>
            <person name="Jarju S."/>
            <person name="Secka A."/>
            <person name="Antonio M."/>
            <person name="Oren A."/>
            <person name="Chaudhuri R.R."/>
            <person name="La Ragione R."/>
            <person name="Hildebrand F."/>
            <person name="Pallen M.J."/>
        </authorList>
    </citation>
    <scope>NUCLEOTIDE SEQUENCE</scope>
    <source>
        <strain evidence="7">ChiW4-1371</strain>
    </source>
</reference>
<sequence length="557" mass="60367">MENINVTSIIFQLIGGLGLFLTGMQFMSEGLQKSSGDSLKKILEKLTTNRVIGTGVGAIVTAVIQSSSATTVMVVGFVSAGLMSLTQALSVILGANIGTTITGQIIAFKISAVSLPCIGIGAILYIFFKKPAIVYLGQIVLGFGLLFLGMDTMTNAFKPLSHSEEFKSVFIYFSNNPIMAVLAGALTTLIVQSSSATIGITIALATAGIIDFSAAAALVLGENIGTTITANLAALNASRTAKQAALGHFLFNLIGVTYMLIFLHPFMAFVNYITPGDVAYSVQKGAEIVYPNIGRHIANLHTMFNIINTLIFLPFLPLLAKLCEKIIKDDKKEETETKIVHLSNEMLSTPEIAVGLTQKEAIRMYDYALNLFNCAKKAVLENDMKAASEGKALSKTIDIFNDEINAFLTKLSAKSLSARSLRIIHNISTAVEEINQIGDRSIKLIKTKNKMNEKNITFSSDASSELHNIFNLVEDFCHQVEKLYITGDKLKEISTFAANEENIDHIRKTYKKNHLKRLDAGVCSLPAGLSFIDLLNTLEKIADNTYAIALLIADENL</sequence>
<dbReference type="InterPro" id="IPR003841">
    <property type="entry name" value="Na/Pi_transpt"/>
</dbReference>
<dbReference type="Pfam" id="PF02690">
    <property type="entry name" value="Na_Pi_cotrans"/>
    <property type="match status" value="1"/>
</dbReference>
<dbReference type="NCBIfam" id="NF037997">
    <property type="entry name" value="Na_Pi_symport"/>
    <property type="match status" value="1"/>
</dbReference>
<feature type="transmembrane region" description="Helical" evidence="6">
    <location>
        <begin position="72"/>
        <end position="94"/>
    </location>
</feature>
<feature type="transmembrane region" description="Helical" evidence="6">
    <location>
        <begin position="106"/>
        <end position="127"/>
    </location>
</feature>
<dbReference type="PANTHER" id="PTHR10010">
    <property type="entry name" value="SOLUTE CARRIER FAMILY 34 SODIUM PHOSPHATE , MEMBER 2-RELATED"/>
    <property type="match status" value="1"/>
</dbReference>
<dbReference type="GO" id="GO:0005886">
    <property type="term" value="C:plasma membrane"/>
    <property type="evidence" value="ECO:0007669"/>
    <property type="project" value="UniProtKB-SubCell"/>
</dbReference>
<feature type="transmembrane region" description="Helical" evidence="6">
    <location>
        <begin position="133"/>
        <end position="157"/>
    </location>
</feature>
<comment type="subcellular location">
    <subcellularLocation>
        <location evidence="1">Cell membrane</location>
        <topology evidence="1">Multi-pass membrane protein</topology>
    </subcellularLocation>
</comment>
<organism evidence="7 8">
    <name type="scientific">Candidatus Mucispirillum faecigallinarum</name>
    <dbReference type="NCBI Taxonomy" id="2838699"/>
    <lineage>
        <taxon>Bacteria</taxon>
        <taxon>Pseudomonadati</taxon>
        <taxon>Deferribacterota</taxon>
        <taxon>Deferribacteres</taxon>
        <taxon>Deferribacterales</taxon>
        <taxon>Mucispirillaceae</taxon>
        <taxon>Mucispirillum</taxon>
    </lineage>
</organism>
<keyword evidence="4 6" id="KW-1133">Transmembrane helix</keyword>
<protein>
    <submittedName>
        <fullName evidence="7">Na/Pi cotransporter family protein</fullName>
    </submittedName>
</protein>
<feature type="transmembrane region" description="Helical" evidence="6">
    <location>
        <begin position="197"/>
        <end position="220"/>
    </location>
</feature>
<proteinExistence type="predicted"/>
<evidence type="ECO:0000256" key="2">
    <source>
        <dbReference type="ARBA" id="ARBA00022475"/>
    </source>
</evidence>
<dbReference type="SUPFAM" id="SSF109755">
    <property type="entry name" value="PhoU-like"/>
    <property type="match status" value="1"/>
</dbReference>
<dbReference type="Gene3D" id="1.20.58.220">
    <property type="entry name" value="Phosphate transport system protein phou homolog 2, domain 2"/>
    <property type="match status" value="1"/>
</dbReference>
<evidence type="ECO:0000256" key="4">
    <source>
        <dbReference type="ARBA" id="ARBA00022989"/>
    </source>
</evidence>
<evidence type="ECO:0000313" key="8">
    <source>
        <dbReference type="Proteomes" id="UP000824176"/>
    </source>
</evidence>
<name>A0A9D2KB68_9BACT</name>